<evidence type="ECO:0000256" key="4">
    <source>
        <dbReference type="ARBA" id="ARBA00022679"/>
    </source>
</evidence>
<evidence type="ECO:0000313" key="11">
    <source>
        <dbReference type="EMBL" id="ARU60192.1"/>
    </source>
</evidence>
<feature type="domain" description="Histidine kinase/HSP90-like ATPase" evidence="10">
    <location>
        <begin position="320"/>
        <end position="410"/>
    </location>
</feature>
<evidence type="ECO:0000256" key="1">
    <source>
        <dbReference type="ARBA" id="ARBA00000085"/>
    </source>
</evidence>
<feature type="transmembrane region" description="Helical" evidence="9">
    <location>
        <begin position="59"/>
        <end position="75"/>
    </location>
</feature>
<dbReference type="GO" id="GO:0005524">
    <property type="term" value="F:ATP binding"/>
    <property type="evidence" value="ECO:0007669"/>
    <property type="project" value="UniProtKB-KW"/>
</dbReference>
<evidence type="ECO:0000256" key="8">
    <source>
        <dbReference type="ARBA" id="ARBA00023012"/>
    </source>
</evidence>
<dbReference type="InterPro" id="IPR036890">
    <property type="entry name" value="HATPase_C_sf"/>
</dbReference>
<evidence type="ECO:0000256" key="5">
    <source>
        <dbReference type="ARBA" id="ARBA00022741"/>
    </source>
</evidence>
<dbReference type="Gene3D" id="1.20.5.1930">
    <property type="match status" value="1"/>
</dbReference>
<sequence length="420" mass="47142">MPLFDGEVISMIGVVRKETEHQRIPFAFRLLTLTRILMILLLCGTYYNYSQNAAGWQKGYILFASCLFLINHFAFPRFSQRFALWQIGLDFLLACGFAVVFLGQGYPYELFFGIIGVTLLLFTDSKRVLVTAAVMLAAVWGGILLAEYILMDVVHGLDTAMNFGFVVFSCVVGSLIRFYMRSREKIGVLYEELEESHRALREYAKQVEMLTAVRERNHIAREIHDTVGHSMTALLVQLQAARKMQERDLVQSRALLINCEEVARSALQQVRLSVQAIREEEAQPASLLDSMRQLLGDFSKLTGLEAQLQVQGHLNSVPETLKPTIYRVVQESLTNAKRHGDATSAVVTVRGTERDVRLTISDNGTGTAEVVPGFGLINLRERVMELGGTVLFASQQGSGFRTEVCFPLQEQTWKFGGREA</sequence>
<dbReference type="KEGG" id="tum:CBW65_03315"/>
<keyword evidence="8" id="KW-0902">Two-component regulatory system</keyword>
<dbReference type="Pfam" id="PF02518">
    <property type="entry name" value="HATPase_c"/>
    <property type="match status" value="1"/>
</dbReference>
<dbReference type="InterPro" id="IPR003594">
    <property type="entry name" value="HATPase_dom"/>
</dbReference>
<dbReference type="Gene3D" id="3.30.565.10">
    <property type="entry name" value="Histidine kinase-like ATPase, C-terminal domain"/>
    <property type="match status" value="1"/>
</dbReference>
<dbReference type="EC" id="2.7.13.3" evidence="2"/>
<dbReference type="PANTHER" id="PTHR24421:SF10">
    <property type="entry name" value="NITRATE_NITRITE SENSOR PROTEIN NARQ"/>
    <property type="match status" value="1"/>
</dbReference>
<dbReference type="GO" id="GO:0000155">
    <property type="term" value="F:phosphorelay sensor kinase activity"/>
    <property type="evidence" value="ECO:0007669"/>
    <property type="project" value="InterPro"/>
</dbReference>
<dbReference type="SUPFAM" id="SSF55874">
    <property type="entry name" value="ATPase domain of HSP90 chaperone/DNA topoisomerase II/histidine kinase"/>
    <property type="match status" value="1"/>
</dbReference>
<gene>
    <name evidence="11" type="ORF">CBW65_03315</name>
</gene>
<feature type="transmembrane region" description="Helical" evidence="9">
    <location>
        <begin position="82"/>
        <end position="100"/>
    </location>
</feature>
<accession>A0A1Y0II64</accession>
<dbReference type="CDD" id="cd16917">
    <property type="entry name" value="HATPase_UhpB-NarQ-NarX-like"/>
    <property type="match status" value="1"/>
</dbReference>
<dbReference type="EMBL" id="CP021434">
    <property type="protein sequence ID" value="ARU60192.1"/>
    <property type="molecule type" value="Genomic_DNA"/>
</dbReference>
<evidence type="ECO:0000256" key="9">
    <source>
        <dbReference type="SAM" id="Phobius"/>
    </source>
</evidence>
<keyword evidence="9" id="KW-0472">Membrane</keyword>
<evidence type="ECO:0000313" key="12">
    <source>
        <dbReference type="Proteomes" id="UP000195437"/>
    </source>
</evidence>
<evidence type="ECO:0000259" key="10">
    <source>
        <dbReference type="SMART" id="SM00387"/>
    </source>
</evidence>
<keyword evidence="7" id="KW-0067">ATP-binding</keyword>
<dbReference type="AlphaFoldDB" id="A0A1Y0II64"/>
<dbReference type="SMART" id="SM00387">
    <property type="entry name" value="HATPase_c"/>
    <property type="match status" value="1"/>
</dbReference>
<keyword evidence="4" id="KW-0808">Transferase</keyword>
<reference evidence="12" key="1">
    <citation type="submission" date="2017-05" db="EMBL/GenBank/DDBJ databases">
        <authorList>
            <person name="Sung H."/>
        </authorList>
    </citation>
    <scope>NUCLEOTIDE SEQUENCE [LARGE SCALE GENOMIC DNA]</scope>
    <source>
        <strain evidence="12">AR23208</strain>
    </source>
</reference>
<evidence type="ECO:0000256" key="3">
    <source>
        <dbReference type="ARBA" id="ARBA00022553"/>
    </source>
</evidence>
<dbReference type="GO" id="GO:0046983">
    <property type="term" value="F:protein dimerization activity"/>
    <property type="evidence" value="ECO:0007669"/>
    <property type="project" value="InterPro"/>
</dbReference>
<evidence type="ECO:0000256" key="7">
    <source>
        <dbReference type="ARBA" id="ARBA00022840"/>
    </source>
</evidence>
<dbReference type="GO" id="GO:0016020">
    <property type="term" value="C:membrane"/>
    <property type="evidence" value="ECO:0007669"/>
    <property type="project" value="InterPro"/>
</dbReference>
<evidence type="ECO:0000256" key="6">
    <source>
        <dbReference type="ARBA" id="ARBA00022777"/>
    </source>
</evidence>
<organism evidence="11 12">
    <name type="scientific">Tumebacillus avium</name>
    <dbReference type="NCBI Taxonomy" id="1903704"/>
    <lineage>
        <taxon>Bacteria</taxon>
        <taxon>Bacillati</taxon>
        <taxon>Bacillota</taxon>
        <taxon>Bacilli</taxon>
        <taxon>Bacillales</taxon>
        <taxon>Alicyclobacillaceae</taxon>
        <taxon>Tumebacillus</taxon>
    </lineage>
</organism>
<name>A0A1Y0II64_9BACL</name>
<proteinExistence type="predicted"/>
<keyword evidence="5" id="KW-0547">Nucleotide-binding</keyword>
<keyword evidence="3" id="KW-0597">Phosphoprotein</keyword>
<keyword evidence="6" id="KW-0418">Kinase</keyword>
<dbReference type="InterPro" id="IPR011712">
    <property type="entry name" value="Sig_transdc_His_kin_sub3_dim/P"/>
</dbReference>
<feature type="transmembrane region" description="Helical" evidence="9">
    <location>
        <begin position="26"/>
        <end position="47"/>
    </location>
</feature>
<keyword evidence="9" id="KW-1133">Transmembrane helix</keyword>
<dbReference type="InterPro" id="IPR050482">
    <property type="entry name" value="Sensor_HK_TwoCompSys"/>
</dbReference>
<protein>
    <recommendedName>
        <fullName evidence="2">histidine kinase</fullName>
        <ecNumber evidence="2">2.7.13.3</ecNumber>
    </recommendedName>
</protein>
<comment type="catalytic activity">
    <reaction evidence="1">
        <text>ATP + protein L-histidine = ADP + protein N-phospho-L-histidine.</text>
        <dbReference type="EC" id="2.7.13.3"/>
    </reaction>
</comment>
<keyword evidence="12" id="KW-1185">Reference proteome</keyword>
<dbReference type="Pfam" id="PF07730">
    <property type="entry name" value="HisKA_3"/>
    <property type="match status" value="1"/>
</dbReference>
<keyword evidence="9" id="KW-0812">Transmembrane</keyword>
<evidence type="ECO:0000256" key="2">
    <source>
        <dbReference type="ARBA" id="ARBA00012438"/>
    </source>
</evidence>
<feature type="transmembrane region" description="Helical" evidence="9">
    <location>
        <begin position="163"/>
        <end position="180"/>
    </location>
</feature>
<dbReference type="PANTHER" id="PTHR24421">
    <property type="entry name" value="NITRATE/NITRITE SENSOR PROTEIN NARX-RELATED"/>
    <property type="match status" value="1"/>
</dbReference>
<feature type="transmembrane region" description="Helical" evidence="9">
    <location>
        <begin position="106"/>
        <end position="122"/>
    </location>
</feature>
<feature type="transmembrane region" description="Helical" evidence="9">
    <location>
        <begin position="129"/>
        <end position="151"/>
    </location>
</feature>
<dbReference type="Proteomes" id="UP000195437">
    <property type="component" value="Chromosome"/>
</dbReference>